<proteinExistence type="predicted"/>
<evidence type="ECO:0000259" key="2">
    <source>
        <dbReference type="PROSITE" id="PS50076"/>
    </source>
</evidence>
<dbReference type="PROSITE" id="PS00636">
    <property type="entry name" value="DNAJ_1"/>
    <property type="match status" value="1"/>
</dbReference>
<feature type="compositionally biased region" description="Polar residues" evidence="1">
    <location>
        <begin position="237"/>
        <end position="246"/>
    </location>
</feature>
<dbReference type="Proteomes" id="UP000266188">
    <property type="component" value="Unassembled WGS sequence"/>
</dbReference>
<name>A0A3A2ZBE1_9EURO</name>
<dbReference type="CDD" id="cd06257">
    <property type="entry name" value="DnaJ"/>
    <property type="match status" value="1"/>
</dbReference>
<dbReference type="STRING" id="2070753.A0A3A2ZBE1"/>
<dbReference type="SUPFAM" id="SSF46565">
    <property type="entry name" value="Chaperone J-domain"/>
    <property type="match status" value="1"/>
</dbReference>
<dbReference type="InterPro" id="IPR050817">
    <property type="entry name" value="DjlA_DnaK_co-chaperone"/>
</dbReference>
<evidence type="ECO:0000313" key="3">
    <source>
        <dbReference type="EMBL" id="RJE20226.1"/>
    </source>
</evidence>
<dbReference type="PANTHER" id="PTHR24074">
    <property type="entry name" value="CO-CHAPERONE PROTEIN DJLA"/>
    <property type="match status" value="1"/>
</dbReference>
<keyword evidence="4" id="KW-1185">Reference proteome</keyword>
<dbReference type="SMART" id="SM00271">
    <property type="entry name" value="DnaJ"/>
    <property type="match status" value="1"/>
</dbReference>
<feature type="compositionally biased region" description="Polar residues" evidence="1">
    <location>
        <begin position="322"/>
        <end position="333"/>
    </location>
</feature>
<dbReference type="PRINTS" id="PR00625">
    <property type="entry name" value="JDOMAIN"/>
</dbReference>
<protein>
    <submittedName>
        <fullName evidence="3">DnaJ domain protein</fullName>
    </submittedName>
</protein>
<feature type="region of interest" description="Disordered" evidence="1">
    <location>
        <begin position="422"/>
        <end position="477"/>
    </location>
</feature>
<feature type="compositionally biased region" description="Pro residues" evidence="1">
    <location>
        <begin position="93"/>
        <end position="105"/>
    </location>
</feature>
<dbReference type="Pfam" id="PF00226">
    <property type="entry name" value="DnaJ"/>
    <property type="match status" value="1"/>
</dbReference>
<sequence>MVKADVRRDYYADLGLAPSADAEDIKRQFRKLALKFHPDRNPGRELEFNAKFQAIQAAHEILIDPAQRLKYDTDRLRAGYGKLYGPPRTTPARKPPPTSYSPPPNTKQQKKPNFAAGGTPFEQKVRAERYARYARAAPQSWQETQDHGQTRADAFRGFQDMKGNGGMPGWSQFDPRTGQSANQRPAGTAGQSARPKSAYEYFREAQNAAKAGSFNAQSTKKKQGFAPNTPGGDEPMASNTSAYTSTSRERAQRSNCFGNVRSPTAKKPTAPEANPQADKPGTFAERASSRYATAGGEKTFFSSSWLGRSASMRETPPRSRSPRGTTSDANTSHTARHRSVSPKPRRNRKSLSSETSSSDTEGEDKRPPFTPKVPKSRLRAHQKSPGFHDSNSNSETGELFSTRHELGYNYWDYILNSEDSDTDGDHVKGHDSDSAAFPRGPQNPFTFAGSDTTSNFTAKPNPSTESQNGAFKSSSHGDLHERFNAEDWRGAFDDHFVFVSPTPSATDKARQPQGAGNRGRPTTRSGFSSPSKSGTPSGNSSESVGSASMSQQRPTPFTGAKFMADDWVEQFKNMSWAMPNDGFQETSRQGSRSPKKQPRPGARARTAPKPASVTTEAEEAKTTLDDASEQQSTHAGAASGEAMDIDDDNSKPSAPAPDRGAEEQNGNIPKRKPVPPSTIHKAAETKSENSTFNMNNLGKTDPFTNTNSNGIDNLQDIHVNLPFESRAKTANPTVNHIRPRDLNCPNPPKRPHPPQLQPISAGSQQLALSRNAWNRYVAEMNTYMREWNDFNGRMLGHFNARQHAVKTGLAPGWISAVGDSARLNLDSQEDHEQSTGDVDWEDDVLVPDTAKGGYSAYLRGLEEDVKVRKHWDVACELHHQCILELGQMREWIRNGGKII</sequence>
<feature type="region of interest" description="Disordered" evidence="1">
    <location>
        <begin position="499"/>
        <end position="558"/>
    </location>
</feature>
<organism evidence="3 4">
    <name type="scientific">Aspergillus sclerotialis</name>
    <dbReference type="NCBI Taxonomy" id="2070753"/>
    <lineage>
        <taxon>Eukaryota</taxon>
        <taxon>Fungi</taxon>
        <taxon>Dikarya</taxon>
        <taxon>Ascomycota</taxon>
        <taxon>Pezizomycotina</taxon>
        <taxon>Eurotiomycetes</taxon>
        <taxon>Eurotiomycetidae</taxon>
        <taxon>Eurotiales</taxon>
        <taxon>Aspergillaceae</taxon>
        <taxon>Aspergillus</taxon>
        <taxon>Aspergillus subgen. Polypaecilum</taxon>
    </lineage>
</organism>
<feature type="compositionally biased region" description="Polar residues" evidence="1">
    <location>
        <begin position="688"/>
        <end position="709"/>
    </location>
</feature>
<dbReference type="InterPro" id="IPR036869">
    <property type="entry name" value="J_dom_sf"/>
</dbReference>
<dbReference type="InterPro" id="IPR018253">
    <property type="entry name" value="DnaJ_domain_CS"/>
</dbReference>
<feature type="region of interest" description="Disordered" evidence="1">
    <location>
        <begin position="578"/>
        <end position="709"/>
    </location>
</feature>
<gene>
    <name evidence="3" type="ORF">PHISCL_07444</name>
</gene>
<feature type="compositionally biased region" description="Basic and acidic residues" evidence="1">
    <location>
        <begin position="423"/>
        <end position="433"/>
    </location>
</feature>
<feature type="domain" description="J" evidence="2">
    <location>
        <begin position="9"/>
        <end position="75"/>
    </location>
</feature>
<dbReference type="InterPro" id="IPR001623">
    <property type="entry name" value="DnaJ_domain"/>
</dbReference>
<feature type="compositionally biased region" description="Polar residues" evidence="1">
    <location>
        <begin position="583"/>
        <end position="592"/>
    </location>
</feature>
<dbReference type="OrthoDB" id="10265645at2759"/>
<feature type="compositionally biased region" description="Low complexity" evidence="1">
    <location>
        <begin position="350"/>
        <end position="359"/>
    </location>
</feature>
<evidence type="ECO:0000256" key="1">
    <source>
        <dbReference type="SAM" id="MobiDB-lite"/>
    </source>
</evidence>
<reference evidence="4" key="1">
    <citation type="submission" date="2017-02" db="EMBL/GenBank/DDBJ databases">
        <authorList>
            <person name="Tafer H."/>
            <person name="Lopandic K."/>
        </authorList>
    </citation>
    <scope>NUCLEOTIDE SEQUENCE [LARGE SCALE GENOMIC DNA]</scope>
    <source>
        <strain evidence="4">CBS 366.77</strain>
    </source>
</reference>
<dbReference type="PROSITE" id="PS50076">
    <property type="entry name" value="DNAJ_2"/>
    <property type="match status" value="1"/>
</dbReference>
<dbReference type="FunFam" id="1.10.287.110:FF:000096">
    <property type="entry name" value="DnaJ domain protein"/>
    <property type="match status" value="1"/>
</dbReference>
<dbReference type="EMBL" id="MVGC01000327">
    <property type="protein sequence ID" value="RJE20226.1"/>
    <property type="molecule type" value="Genomic_DNA"/>
</dbReference>
<feature type="compositionally biased region" description="Low complexity" evidence="1">
    <location>
        <begin position="537"/>
        <end position="550"/>
    </location>
</feature>
<feature type="compositionally biased region" description="Polar residues" evidence="1">
    <location>
        <begin position="520"/>
        <end position="536"/>
    </location>
</feature>
<feature type="region of interest" description="Disordered" evidence="1">
    <location>
        <begin position="157"/>
        <end position="397"/>
    </location>
</feature>
<accession>A0A3A2ZBE1</accession>
<dbReference type="AlphaFoldDB" id="A0A3A2ZBE1"/>
<evidence type="ECO:0000313" key="4">
    <source>
        <dbReference type="Proteomes" id="UP000266188"/>
    </source>
</evidence>
<comment type="caution">
    <text evidence="3">The sequence shown here is derived from an EMBL/GenBank/DDBJ whole genome shotgun (WGS) entry which is preliminary data.</text>
</comment>
<feature type="compositionally biased region" description="Polar residues" evidence="1">
    <location>
        <begin position="443"/>
        <end position="474"/>
    </location>
</feature>
<feature type="compositionally biased region" description="Polar residues" evidence="1">
    <location>
        <begin position="177"/>
        <end position="191"/>
    </location>
</feature>
<feature type="compositionally biased region" description="Basic residues" evidence="1">
    <location>
        <begin position="334"/>
        <end position="349"/>
    </location>
</feature>
<feature type="region of interest" description="Disordered" evidence="1">
    <location>
        <begin position="80"/>
        <end position="119"/>
    </location>
</feature>
<dbReference type="Gene3D" id="1.10.287.110">
    <property type="entry name" value="DnaJ domain"/>
    <property type="match status" value="1"/>
</dbReference>